<protein>
    <submittedName>
        <fullName evidence="1">Uncharacterized protein</fullName>
    </submittedName>
</protein>
<sequence>MDLDLGRRQSHLPLQYQRLVRWRSHFICSFAQAYFNTITIKLPEFQTNNCSYPQETGGNKGGETKVGL</sequence>
<dbReference type="EMBL" id="MTKT01005400">
    <property type="protein sequence ID" value="OWM67374.1"/>
    <property type="molecule type" value="Genomic_DNA"/>
</dbReference>
<evidence type="ECO:0000313" key="2">
    <source>
        <dbReference type="Proteomes" id="UP000197138"/>
    </source>
</evidence>
<dbReference type="Proteomes" id="UP000197138">
    <property type="component" value="Unassembled WGS sequence"/>
</dbReference>
<comment type="caution">
    <text evidence="1">The sequence shown here is derived from an EMBL/GenBank/DDBJ whole genome shotgun (WGS) entry which is preliminary data.</text>
</comment>
<proteinExistence type="predicted"/>
<accession>A0A218W3D9</accession>
<organism evidence="1 2">
    <name type="scientific">Punica granatum</name>
    <name type="common">Pomegranate</name>
    <dbReference type="NCBI Taxonomy" id="22663"/>
    <lineage>
        <taxon>Eukaryota</taxon>
        <taxon>Viridiplantae</taxon>
        <taxon>Streptophyta</taxon>
        <taxon>Embryophyta</taxon>
        <taxon>Tracheophyta</taxon>
        <taxon>Spermatophyta</taxon>
        <taxon>Magnoliopsida</taxon>
        <taxon>eudicotyledons</taxon>
        <taxon>Gunneridae</taxon>
        <taxon>Pentapetalae</taxon>
        <taxon>rosids</taxon>
        <taxon>malvids</taxon>
        <taxon>Myrtales</taxon>
        <taxon>Lythraceae</taxon>
        <taxon>Punica</taxon>
    </lineage>
</organism>
<dbReference type="AlphaFoldDB" id="A0A218W3D9"/>
<evidence type="ECO:0000313" key="1">
    <source>
        <dbReference type="EMBL" id="OWM67374.1"/>
    </source>
</evidence>
<gene>
    <name evidence="1" type="ORF">CDL15_Pgr000826</name>
</gene>
<reference evidence="2" key="1">
    <citation type="journal article" date="2017" name="Plant J.">
        <title>The pomegranate (Punica granatum L.) genome and the genomics of punicalagin biosynthesis.</title>
        <authorList>
            <person name="Qin G."/>
            <person name="Xu C."/>
            <person name="Ming R."/>
            <person name="Tang H."/>
            <person name="Guyot R."/>
            <person name="Kramer E.M."/>
            <person name="Hu Y."/>
            <person name="Yi X."/>
            <person name="Qi Y."/>
            <person name="Xu X."/>
            <person name="Gao Z."/>
            <person name="Pan H."/>
            <person name="Jian J."/>
            <person name="Tian Y."/>
            <person name="Yue Z."/>
            <person name="Xu Y."/>
        </authorList>
    </citation>
    <scope>NUCLEOTIDE SEQUENCE [LARGE SCALE GENOMIC DNA]</scope>
    <source>
        <strain evidence="2">cv. Dabenzi</strain>
    </source>
</reference>
<name>A0A218W3D9_PUNGR</name>